<evidence type="ECO:0000313" key="1">
    <source>
        <dbReference type="EMBL" id="SVC48526.1"/>
    </source>
</evidence>
<dbReference type="InterPro" id="IPR036909">
    <property type="entry name" value="Cyt_c-like_dom_sf"/>
</dbReference>
<feature type="non-terminal residue" evidence="1">
    <location>
        <position position="1"/>
    </location>
</feature>
<dbReference type="EMBL" id="UINC01093810">
    <property type="protein sequence ID" value="SVC48526.1"/>
    <property type="molecule type" value="Genomic_DNA"/>
</dbReference>
<protein>
    <recommendedName>
        <fullName evidence="2">Cytochrome c domain-containing protein</fullName>
    </recommendedName>
</protein>
<accession>A0A382MIF4</accession>
<organism evidence="1">
    <name type="scientific">marine metagenome</name>
    <dbReference type="NCBI Taxonomy" id="408172"/>
    <lineage>
        <taxon>unclassified sequences</taxon>
        <taxon>metagenomes</taxon>
        <taxon>ecological metagenomes</taxon>
    </lineage>
</organism>
<dbReference type="SUPFAM" id="SSF46626">
    <property type="entry name" value="Cytochrome c"/>
    <property type="match status" value="1"/>
</dbReference>
<gene>
    <name evidence="1" type="ORF">METZ01_LOCUS301380</name>
</gene>
<dbReference type="GO" id="GO:0009055">
    <property type="term" value="F:electron transfer activity"/>
    <property type="evidence" value="ECO:0007669"/>
    <property type="project" value="InterPro"/>
</dbReference>
<proteinExistence type="predicted"/>
<dbReference type="AlphaFoldDB" id="A0A382MIF4"/>
<reference evidence="1" key="1">
    <citation type="submission" date="2018-05" db="EMBL/GenBank/DDBJ databases">
        <authorList>
            <person name="Lanie J.A."/>
            <person name="Ng W.-L."/>
            <person name="Kazmierczak K.M."/>
            <person name="Andrzejewski T.M."/>
            <person name="Davidsen T.M."/>
            <person name="Wayne K.J."/>
            <person name="Tettelin H."/>
            <person name="Glass J.I."/>
            <person name="Rusch D."/>
            <person name="Podicherti R."/>
            <person name="Tsui H.-C.T."/>
            <person name="Winkler M.E."/>
        </authorList>
    </citation>
    <scope>NUCLEOTIDE SEQUENCE</scope>
</reference>
<sequence length="63" mass="7187">KLRGGVSGPSLVNSGLRLKSDWIFNWLTAPKIFMYEGRMPVFNLDEETAISMTKYILSIRIKP</sequence>
<dbReference type="GO" id="GO:0020037">
    <property type="term" value="F:heme binding"/>
    <property type="evidence" value="ECO:0007669"/>
    <property type="project" value="InterPro"/>
</dbReference>
<name>A0A382MIF4_9ZZZZ</name>
<evidence type="ECO:0008006" key="2">
    <source>
        <dbReference type="Google" id="ProtNLM"/>
    </source>
</evidence>
<dbReference type="Gene3D" id="1.10.760.10">
    <property type="entry name" value="Cytochrome c-like domain"/>
    <property type="match status" value="1"/>
</dbReference>